<dbReference type="InterPro" id="IPR018488">
    <property type="entry name" value="cNMP-bd_CS"/>
</dbReference>
<keyword evidence="7" id="KW-1071">Ligand-gated ion channel</keyword>
<sequence length="453" mass="51881">MILIADKINMLRGVELFSDTPETVLEALAHALKEIEIAPNENIIRKGDQGNCMYIIYNGLVKVHDGEHTIAHVGNSKIFGELALLNPEPRSASVTAVETTMLLRLDQDDFYRIMADRIEVTKGLIRLLISRIKNQNNSIIESLKQREAQLVALVEERTADLREEKLKLQLAYEEISAQNENLEKAYEEINKQKDELQEKTRNITSSINYAKRIQDSILPSLEVIQQYLPNSFVLFKPRDTVSGDFYWFMHKEDMTWIAAVDCTGHGVPGAFMSMIGNTLLNQIVNEKQHITPAEVLRKLHIGVRKALKQDQADSKNRDGMDIALCCVDTKKQQILYAGANRPLLLIQNNELQEYKADKHSIGGLQMEDERLFTDVILPIEPHTYIYLFSDGYVDQFGGKDNRKFMSKKFKELVMLVHQRAFDEQCAIFDQTIEQWKEGYSQIDDIMVIGFRVA</sequence>
<dbReference type="Pfam" id="PF00027">
    <property type="entry name" value="cNMP_binding"/>
    <property type="match status" value="1"/>
</dbReference>
<dbReference type="InterPro" id="IPR014710">
    <property type="entry name" value="RmlC-like_jellyroll"/>
</dbReference>
<keyword evidence="4" id="KW-1133">Transmembrane helix</keyword>
<evidence type="ECO:0000313" key="12">
    <source>
        <dbReference type="Proteomes" id="UP000199514"/>
    </source>
</evidence>
<organism evidence="11 12">
    <name type="scientific">Flexibacter flexilis DSM 6793</name>
    <dbReference type="NCBI Taxonomy" id="927664"/>
    <lineage>
        <taxon>Bacteria</taxon>
        <taxon>Pseudomonadati</taxon>
        <taxon>Bacteroidota</taxon>
        <taxon>Cytophagia</taxon>
        <taxon>Cytophagales</taxon>
        <taxon>Flexibacteraceae</taxon>
        <taxon>Flexibacter</taxon>
    </lineage>
</organism>
<dbReference type="InterPro" id="IPR036457">
    <property type="entry name" value="PPM-type-like_dom_sf"/>
</dbReference>
<keyword evidence="12" id="KW-1185">Reference proteome</keyword>
<dbReference type="Pfam" id="PF07228">
    <property type="entry name" value="SpoIIE"/>
    <property type="match status" value="1"/>
</dbReference>
<evidence type="ECO:0000256" key="5">
    <source>
        <dbReference type="ARBA" id="ARBA00023065"/>
    </source>
</evidence>
<dbReference type="SUPFAM" id="SSF51206">
    <property type="entry name" value="cAMP-binding domain-like"/>
    <property type="match status" value="1"/>
</dbReference>
<feature type="domain" description="Cyclic nucleotide-binding" evidence="10">
    <location>
        <begin position="16"/>
        <end position="131"/>
    </location>
</feature>
<dbReference type="GO" id="GO:0044877">
    <property type="term" value="F:protein-containing complex binding"/>
    <property type="evidence" value="ECO:0007669"/>
    <property type="project" value="TreeGrafter"/>
</dbReference>
<dbReference type="GO" id="GO:0005221">
    <property type="term" value="F:intracellularly cyclic nucleotide-activated monoatomic cation channel activity"/>
    <property type="evidence" value="ECO:0007669"/>
    <property type="project" value="InterPro"/>
</dbReference>
<keyword evidence="9" id="KW-0175">Coiled coil</keyword>
<dbReference type="InterPro" id="IPR000595">
    <property type="entry name" value="cNMP-bd_dom"/>
</dbReference>
<name>A0A1I1N203_9BACT</name>
<accession>A0A1I1N203</accession>
<dbReference type="InterPro" id="IPR001932">
    <property type="entry name" value="PPM-type_phosphatase-like_dom"/>
</dbReference>
<dbReference type="OrthoDB" id="1119265at2"/>
<comment type="subcellular location">
    <subcellularLocation>
        <location evidence="1">Membrane</location>
        <topology evidence="1">Multi-pass membrane protein</topology>
    </subcellularLocation>
</comment>
<dbReference type="InterPro" id="IPR018490">
    <property type="entry name" value="cNMP-bd_dom_sf"/>
</dbReference>
<dbReference type="RefSeq" id="WP_091516017.1">
    <property type="nucleotide sequence ID" value="NZ_FOLE01000012.1"/>
</dbReference>
<evidence type="ECO:0000256" key="8">
    <source>
        <dbReference type="ARBA" id="ARBA00023303"/>
    </source>
</evidence>
<dbReference type="PROSITE" id="PS00889">
    <property type="entry name" value="CNMP_BINDING_2"/>
    <property type="match status" value="1"/>
</dbReference>
<dbReference type="CDD" id="cd00038">
    <property type="entry name" value="CAP_ED"/>
    <property type="match status" value="1"/>
</dbReference>
<dbReference type="PROSITE" id="PS00888">
    <property type="entry name" value="CNMP_BINDING_1"/>
    <property type="match status" value="1"/>
</dbReference>
<dbReference type="STRING" id="927664.SAMN05421780_11220"/>
<dbReference type="PROSITE" id="PS50042">
    <property type="entry name" value="CNMP_BINDING_3"/>
    <property type="match status" value="1"/>
</dbReference>
<dbReference type="PRINTS" id="PR00103">
    <property type="entry name" value="CAMPKINASE"/>
</dbReference>
<protein>
    <submittedName>
        <fullName evidence="11">Serine phosphatase RsbU, regulator of sigma subunit</fullName>
    </submittedName>
</protein>
<proteinExistence type="predicted"/>
<evidence type="ECO:0000256" key="7">
    <source>
        <dbReference type="ARBA" id="ARBA00023286"/>
    </source>
</evidence>
<keyword evidence="6" id="KW-0472">Membrane</keyword>
<dbReference type="Gene3D" id="2.60.120.10">
    <property type="entry name" value="Jelly Rolls"/>
    <property type="match status" value="1"/>
</dbReference>
<evidence type="ECO:0000256" key="4">
    <source>
        <dbReference type="ARBA" id="ARBA00022989"/>
    </source>
</evidence>
<dbReference type="GO" id="GO:0016020">
    <property type="term" value="C:membrane"/>
    <property type="evidence" value="ECO:0007669"/>
    <property type="project" value="UniProtKB-SubCell"/>
</dbReference>
<evidence type="ECO:0000256" key="9">
    <source>
        <dbReference type="SAM" id="Coils"/>
    </source>
</evidence>
<dbReference type="Proteomes" id="UP000199514">
    <property type="component" value="Unassembled WGS sequence"/>
</dbReference>
<evidence type="ECO:0000256" key="6">
    <source>
        <dbReference type="ARBA" id="ARBA00023136"/>
    </source>
</evidence>
<keyword evidence="5" id="KW-0406">Ion transport</keyword>
<dbReference type="PANTHER" id="PTHR45638:SF11">
    <property type="entry name" value="CYCLIC NUCLEOTIDE-GATED CATION CHANNEL SUBUNIT A"/>
    <property type="match status" value="1"/>
</dbReference>
<dbReference type="EMBL" id="FOLE01000012">
    <property type="protein sequence ID" value="SFC91212.1"/>
    <property type="molecule type" value="Genomic_DNA"/>
</dbReference>
<feature type="coiled-coil region" evidence="9">
    <location>
        <begin position="161"/>
        <end position="206"/>
    </location>
</feature>
<dbReference type="Gene3D" id="3.60.40.10">
    <property type="entry name" value="PPM-type phosphatase domain"/>
    <property type="match status" value="1"/>
</dbReference>
<evidence type="ECO:0000256" key="1">
    <source>
        <dbReference type="ARBA" id="ARBA00004141"/>
    </source>
</evidence>
<evidence type="ECO:0000259" key="10">
    <source>
        <dbReference type="PROSITE" id="PS50042"/>
    </source>
</evidence>
<keyword evidence="8" id="KW-0407">Ion channel</keyword>
<dbReference type="PANTHER" id="PTHR45638">
    <property type="entry name" value="CYCLIC NUCLEOTIDE-GATED CATION CHANNEL SUBUNIT A"/>
    <property type="match status" value="1"/>
</dbReference>
<keyword evidence="3" id="KW-0812">Transmembrane</keyword>
<evidence type="ECO:0000256" key="3">
    <source>
        <dbReference type="ARBA" id="ARBA00022692"/>
    </source>
</evidence>
<evidence type="ECO:0000313" key="11">
    <source>
        <dbReference type="EMBL" id="SFC91212.1"/>
    </source>
</evidence>
<gene>
    <name evidence="11" type="ORF">SAMN05421780_11220</name>
</gene>
<dbReference type="SMART" id="SM00100">
    <property type="entry name" value="cNMP"/>
    <property type="match status" value="1"/>
</dbReference>
<dbReference type="InterPro" id="IPR050866">
    <property type="entry name" value="CNG_cation_channel"/>
</dbReference>
<keyword evidence="2" id="KW-0813">Transport</keyword>
<evidence type="ECO:0000256" key="2">
    <source>
        <dbReference type="ARBA" id="ARBA00022448"/>
    </source>
</evidence>
<reference evidence="11 12" key="1">
    <citation type="submission" date="2016-10" db="EMBL/GenBank/DDBJ databases">
        <authorList>
            <person name="de Groot N.N."/>
        </authorList>
    </citation>
    <scope>NUCLEOTIDE SEQUENCE [LARGE SCALE GENOMIC DNA]</scope>
    <source>
        <strain evidence="11 12">DSM 6793</strain>
    </source>
</reference>
<dbReference type="AlphaFoldDB" id="A0A1I1N203"/>